<feature type="compositionally biased region" description="Polar residues" evidence="4">
    <location>
        <begin position="418"/>
        <end position="436"/>
    </location>
</feature>
<dbReference type="GO" id="GO:0042995">
    <property type="term" value="C:cell projection"/>
    <property type="evidence" value="ECO:0007669"/>
    <property type="project" value="UniProtKB-SubCell"/>
</dbReference>
<reference evidence="9" key="1">
    <citation type="submission" date="2025-08" db="UniProtKB">
        <authorList>
            <consortium name="RefSeq"/>
        </authorList>
    </citation>
    <scope>IDENTIFICATION</scope>
    <source>
        <tissue evidence="9">Liver</tissue>
    </source>
</reference>
<feature type="domain" description="Phosphatase tensin-type" evidence="6">
    <location>
        <begin position="16"/>
        <end position="146"/>
    </location>
</feature>
<name>A0A2U3XLU7_LEPWE</name>
<keyword evidence="8" id="KW-1185">Reference proteome</keyword>
<evidence type="ECO:0000256" key="4">
    <source>
        <dbReference type="SAM" id="MobiDB-lite"/>
    </source>
</evidence>
<evidence type="ECO:0000256" key="3">
    <source>
        <dbReference type="ARBA" id="ARBA00023273"/>
    </source>
</evidence>
<dbReference type="Gene3D" id="2.60.40.1110">
    <property type="match status" value="1"/>
</dbReference>
<dbReference type="SMART" id="SM01326">
    <property type="entry name" value="PTEN_C2"/>
    <property type="match status" value="1"/>
</dbReference>
<sequence length="911" mass="96304">MTVCKSGPEAERSRGHPPQQPVSARVVLNLSEKRYDLTKLNPKILDVGWPELHAPPLDQVCTICKAQESWLNSDPQHVVVIHCRGGKGRIGVVISSYMHFTNVSASADQALDRFAMKKFYDDKVSALMQPSQKRYVQFLSGLLSGSVKMNASPLFLHFVILHGTPNFDAGGVCRPFLKLYQAMQPVYTSGIYNVGPETQSRIYIAIEPAQLLKGDIMGPTGLGCGPTSASQQVPDLGQFQILVEHQLLLHTQGPVDGSLYAKVRKKSASDPGVPGGPPAVPAAGSPDHGDHTLSVSSDSGHSTASVRTDRTEEHLALGPRRGLSPQEKAELDQLLSGFGLEESGSPIKDMTDAPSKYSGTRHVVPAQVHVNGDATLKDRETDILDDEMPGHDLHSVDSIGTLSSSEGHQSAHLGPFTCHQSSQNSLLSDGFGSNPSEDAHGSLAPDLSLGVDPPLYERERAFGIRDSKHPQPVLRRPSVSSQTQAYGQSGYSTQTWVHQQQMVAAHQYSFAPDAEARLAGRGPEDGSGLGQAQPRVPVTPTRGVGGRVALQRGMGPAPPVPDAQRPPPGKAFKPRFPDVRVVNGTGPEPSADPSPGSPTLDIDQSIEQLNRLILELDPTFEPIPTHMNTPGSQANGPTPPDSVGGRLRASGLQDAGEGPGRASVRQGSSGDEPLGGRFRKLSLGQYDNDAGGQPAFSKCGWGKIPGADQATGLAPFLSPADAKETVAAAYPPDPNGISSRTFTPTKGGSDSASPTPAFPVSPETPYVTTPPHYPPFTPPGLQGGSTGGLYRGAHAGKGKGRGRSEHSVHGFSSSYCVVELEEDAGMPALPFTEELGLAGWYLEATGDVGPFTGGNEDDRQAMAEPLLEICVRVTGRLVCVVPEPPLHSREKPAICTSEPLPPAPAISAPSL</sequence>
<dbReference type="KEGG" id="lww:102737966"/>
<dbReference type="GO" id="GO:0005925">
    <property type="term" value="C:focal adhesion"/>
    <property type="evidence" value="ECO:0007669"/>
    <property type="project" value="TreeGrafter"/>
</dbReference>
<evidence type="ECO:0000259" key="7">
    <source>
        <dbReference type="PROSITE" id="PS51182"/>
    </source>
</evidence>
<dbReference type="InterPro" id="IPR003595">
    <property type="entry name" value="Tyr_Pase_cat"/>
</dbReference>
<feature type="region of interest" description="Disordered" evidence="4">
    <location>
        <begin position="339"/>
        <end position="358"/>
    </location>
</feature>
<dbReference type="PANTHER" id="PTHR45734">
    <property type="entry name" value="TENSIN"/>
    <property type="match status" value="1"/>
</dbReference>
<comment type="similarity">
    <text evidence="2">Belongs to the PTEN phosphatase protein family.</text>
</comment>
<protein>
    <submittedName>
        <fullName evidence="9">Tensin-3</fullName>
    </submittedName>
</protein>
<dbReference type="InterPro" id="IPR000387">
    <property type="entry name" value="Tyr_Pase_dom"/>
</dbReference>
<dbReference type="Gene3D" id="3.90.190.10">
    <property type="entry name" value="Protein tyrosine phosphatase superfamily"/>
    <property type="match status" value="1"/>
</dbReference>
<accession>A0A2U3XLU7</accession>
<feature type="region of interest" description="Disordered" evidence="4">
    <location>
        <begin position="401"/>
        <end position="451"/>
    </location>
</feature>
<dbReference type="PANTHER" id="PTHR45734:SF5">
    <property type="entry name" value="TENSIN-3"/>
    <property type="match status" value="1"/>
</dbReference>
<dbReference type="InterPro" id="IPR029023">
    <property type="entry name" value="Tensin_phosphatase"/>
</dbReference>
<feature type="compositionally biased region" description="Polar residues" evidence="4">
    <location>
        <begin position="293"/>
        <end position="306"/>
    </location>
</feature>
<dbReference type="PROSITE" id="PS51181">
    <property type="entry name" value="PPASE_TENSIN"/>
    <property type="match status" value="1"/>
</dbReference>
<dbReference type="STRING" id="9713.A0A2U3XLU7"/>
<evidence type="ECO:0000259" key="6">
    <source>
        <dbReference type="PROSITE" id="PS51181"/>
    </source>
</evidence>
<dbReference type="GeneID" id="102737966"/>
<evidence type="ECO:0000313" key="9">
    <source>
        <dbReference type="RefSeq" id="XP_006732436.1"/>
    </source>
</evidence>
<feature type="domain" description="Tyrosine specific protein phosphatases" evidence="5">
    <location>
        <begin position="79"/>
        <end position="135"/>
    </location>
</feature>
<proteinExistence type="inferred from homology"/>
<dbReference type="OrthoDB" id="6273691at2759"/>
<keyword evidence="3" id="KW-0966">Cell projection</keyword>
<evidence type="ECO:0000256" key="2">
    <source>
        <dbReference type="ARBA" id="ARBA00007881"/>
    </source>
</evidence>
<organism evidence="8 9">
    <name type="scientific">Leptonychotes weddellii</name>
    <name type="common">Weddell seal</name>
    <name type="synonym">Otaria weddellii</name>
    <dbReference type="NCBI Taxonomy" id="9713"/>
    <lineage>
        <taxon>Eukaryota</taxon>
        <taxon>Metazoa</taxon>
        <taxon>Chordata</taxon>
        <taxon>Craniata</taxon>
        <taxon>Vertebrata</taxon>
        <taxon>Euteleostomi</taxon>
        <taxon>Mammalia</taxon>
        <taxon>Eutheria</taxon>
        <taxon>Laurasiatheria</taxon>
        <taxon>Carnivora</taxon>
        <taxon>Caniformia</taxon>
        <taxon>Pinnipedia</taxon>
        <taxon>Phocidae</taxon>
        <taxon>Monachinae</taxon>
        <taxon>Lobodontini</taxon>
        <taxon>Leptonychotes</taxon>
    </lineage>
</organism>
<dbReference type="InterPro" id="IPR014020">
    <property type="entry name" value="Tensin_C2-dom"/>
</dbReference>
<dbReference type="RefSeq" id="XP_006732436.1">
    <property type="nucleotide sequence ID" value="XM_006732373.1"/>
</dbReference>
<dbReference type="CTD" id="64759"/>
<dbReference type="Pfam" id="PF22785">
    <property type="entry name" value="Tc-R-P"/>
    <property type="match status" value="1"/>
</dbReference>
<evidence type="ECO:0000256" key="1">
    <source>
        <dbReference type="ARBA" id="ARBA00004316"/>
    </source>
</evidence>
<gene>
    <name evidence="9" type="primary">TNS3</name>
</gene>
<feature type="compositionally biased region" description="Pro residues" evidence="4">
    <location>
        <begin position="556"/>
        <end position="569"/>
    </location>
</feature>
<dbReference type="PROSITE" id="PS50056">
    <property type="entry name" value="TYR_PHOSPHATASE_2"/>
    <property type="match status" value="1"/>
</dbReference>
<dbReference type="SUPFAM" id="SSF49562">
    <property type="entry name" value="C2 domain (Calcium/lipid-binding domain, CaLB)"/>
    <property type="match status" value="1"/>
</dbReference>
<dbReference type="SUPFAM" id="SSF52799">
    <property type="entry name" value="(Phosphotyrosine protein) phosphatases II"/>
    <property type="match status" value="1"/>
</dbReference>
<feature type="domain" description="C2 tensin-type" evidence="7">
    <location>
        <begin position="151"/>
        <end position="217"/>
    </location>
</feature>
<comment type="subcellular location">
    <subcellularLocation>
        <location evidence="1">Cell projection</location>
    </subcellularLocation>
</comment>
<dbReference type="AlphaFoldDB" id="A0A2U3XLU7"/>
<feature type="region of interest" description="Disordered" evidence="4">
    <location>
        <begin position="1"/>
        <end position="22"/>
    </location>
</feature>
<feature type="compositionally biased region" description="Polar residues" evidence="4">
    <location>
        <begin position="626"/>
        <end position="636"/>
    </location>
</feature>
<feature type="region of interest" description="Disordered" evidence="4">
    <location>
        <begin position="729"/>
        <end position="777"/>
    </location>
</feature>
<dbReference type="InterPro" id="IPR029021">
    <property type="entry name" value="Prot-tyrosine_phosphatase-like"/>
</dbReference>
<feature type="region of interest" description="Disordered" evidence="4">
    <location>
        <begin position="890"/>
        <end position="911"/>
    </location>
</feature>
<dbReference type="Proteomes" id="UP000245341">
    <property type="component" value="Unplaced"/>
</dbReference>
<dbReference type="SMART" id="SM00404">
    <property type="entry name" value="PTPc_motif"/>
    <property type="match status" value="1"/>
</dbReference>
<dbReference type="PROSITE" id="PS51182">
    <property type="entry name" value="C2_TENSIN"/>
    <property type="match status" value="1"/>
</dbReference>
<evidence type="ECO:0000259" key="5">
    <source>
        <dbReference type="PROSITE" id="PS50056"/>
    </source>
</evidence>
<feature type="region of interest" description="Disordered" evidence="4">
    <location>
        <begin position="266"/>
        <end position="327"/>
    </location>
</feature>
<dbReference type="Pfam" id="PF10409">
    <property type="entry name" value="PTEN_C2"/>
    <property type="match status" value="1"/>
</dbReference>
<feature type="region of interest" description="Disordered" evidence="4">
    <location>
        <begin position="463"/>
        <end position="486"/>
    </location>
</feature>
<dbReference type="InterPro" id="IPR051484">
    <property type="entry name" value="Tensin_PTEN_phosphatase"/>
</dbReference>
<feature type="region of interest" description="Disordered" evidence="4">
    <location>
        <begin position="620"/>
        <end position="679"/>
    </location>
</feature>
<dbReference type="InterPro" id="IPR035892">
    <property type="entry name" value="C2_domain_sf"/>
</dbReference>
<feature type="compositionally biased region" description="Polar residues" evidence="4">
    <location>
        <begin position="736"/>
        <end position="754"/>
    </location>
</feature>
<evidence type="ECO:0000313" key="8">
    <source>
        <dbReference type="Proteomes" id="UP000245341"/>
    </source>
</evidence>
<feature type="region of interest" description="Disordered" evidence="4">
    <location>
        <begin position="517"/>
        <end position="602"/>
    </location>
</feature>